<gene>
    <name evidence="5" type="ORF">ANI02nite_08410</name>
</gene>
<feature type="active site" description="Proton acceptor" evidence="4">
    <location>
        <position position="89"/>
    </location>
</feature>
<feature type="site" description="Important for substrate specificity" evidence="4">
    <location>
        <position position="90"/>
    </location>
</feature>
<comment type="function">
    <text evidence="4">Nucleoside triphosphate pyrophosphatase that hydrolyzes dTTP and UTP. May have a dual role in cell division arrest and in preventing the incorporation of modified nucleotides into cellular nucleic acids.</text>
</comment>
<evidence type="ECO:0000256" key="4">
    <source>
        <dbReference type="HAMAP-Rule" id="MF_00528"/>
    </source>
</evidence>
<dbReference type="Gene3D" id="3.90.950.10">
    <property type="match status" value="1"/>
</dbReference>
<dbReference type="GO" id="GO:0009117">
    <property type="term" value="P:nucleotide metabolic process"/>
    <property type="evidence" value="ECO:0007669"/>
    <property type="project" value="UniProtKB-KW"/>
</dbReference>
<evidence type="ECO:0000256" key="1">
    <source>
        <dbReference type="ARBA" id="ARBA00001968"/>
    </source>
</evidence>
<comment type="caution">
    <text evidence="5">The sequence shown here is derived from an EMBL/GenBank/DDBJ whole genome shotgun (WGS) entry which is preliminary data.</text>
</comment>
<dbReference type="RefSeq" id="WP_026397019.1">
    <property type="nucleotide sequence ID" value="NZ_AUBI01000002.1"/>
</dbReference>
<dbReference type="PIRSF" id="PIRSF006305">
    <property type="entry name" value="Maf"/>
    <property type="match status" value="1"/>
</dbReference>
<evidence type="ECO:0000256" key="3">
    <source>
        <dbReference type="ARBA" id="ARBA00023080"/>
    </source>
</evidence>
<dbReference type="InterPro" id="IPR029001">
    <property type="entry name" value="ITPase-like_fam"/>
</dbReference>
<organism evidence="5 6">
    <name type="scientific">Acetobacter nitrogenifigens DSM 23921 = NBRC 105050</name>
    <dbReference type="NCBI Taxonomy" id="1120919"/>
    <lineage>
        <taxon>Bacteria</taxon>
        <taxon>Pseudomonadati</taxon>
        <taxon>Pseudomonadota</taxon>
        <taxon>Alphaproteobacteria</taxon>
        <taxon>Acetobacterales</taxon>
        <taxon>Acetobacteraceae</taxon>
        <taxon>Acetobacter</taxon>
    </lineage>
</organism>
<name>A0A511X7N1_9PROT</name>
<accession>A0A511X7N1</accession>
<dbReference type="OrthoDB" id="9807767at2"/>
<comment type="subcellular location">
    <subcellularLocation>
        <location evidence="4">Cytoplasm</location>
    </subcellularLocation>
</comment>
<dbReference type="EMBL" id="BJYF01000003">
    <property type="protein sequence ID" value="GEN58957.1"/>
    <property type="molecule type" value="Genomic_DNA"/>
</dbReference>
<keyword evidence="6" id="KW-1185">Reference proteome</keyword>
<evidence type="ECO:0000313" key="5">
    <source>
        <dbReference type="EMBL" id="GEN58957.1"/>
    </source>
</evidence>
<dbReference type="GO" id="GO:0005737">
    <property type="term" value="C:cytoplasm"/>
    <property type="evidence" value="ECO:0007669"/>
    <property type="project" value="UniProtKB-SubCell"/>
</dbReference>
<protein>
    <recommendedName>
        <fullName evidence="4">dTTP/UTP pyrophosphatase</fullName>
        <shortName evidence="4">dTTPase/UTPase</shortName>
        <ecNumber evidence="4">3.6.1.9</ecNumber>
    </recommendedName>
    <alternativeName>
        <fullName evidence="4">Nucleoside triphosphate pyrophosphatase</fullName>
    </alternativeName>
    <alternativeName>
        <fullName evidence="4">Nucleotide pyrophosphatase</fullName>
        <shortName evidence="4">Nucleotide PPase</shortName>
    </alternativeName>
</protein>
<keyword evidence="2 4" id="KW-0378">Hydrolase</keyword>
<sequence length="215" mass="22681">MTSAISGPDDGSGAASASRPLLVLASASPRRLSLLAQIGLTPDRVDAADLDETPAPRELPLPYARRLAVEKAAVVAARTDEPALILAADTVVSMGRRIMPKAEDRDTARTCLELLSGRRHTVVTAVALAPSGAWSEGRRCVRAVETTVTFSRLTERQIEGLLDLGDWNGKAGGYALQGHAASFIRFVSGSPSAVIGLPLFETAQLLRGQKGAWLT</sequence>
<keyword evidence="4" id="KW-0963">Cytoplasm</keyword>
<dbReference type="EC" id="3.6.1.9" evidence="4"/>
<comment type="cofactor">
    <cofactor evidence="1 4">
        <name>a divalent metal cation</name>
        <dbReference type="ChEBI" id="CHEBI:60240"/>
    </cofactor>
</comment>
<dbReference type="Proteomes" id="UP000321635">
    <property type="component" value="Unassembled WGS sequence"/>
</dbReference>
<dbReference type="InterPro" id="IPR003697">
    <property type="entry name" value="Maf-like"/>
</dbReference>
<reference evidence="5 6" key="1">
    <citation type="submission" date="2019-07" db="EMBL/GenBank/DDBJ databases">
        <title>Whole genome shotgun sequence of Acetobacter nitrogenifigens NBRC 105050.</title>
        <authorList>
            <person name="Hosoyama A."/>
            <person name="Uohara A."/>
            <person name="Ohji S."/>
            <person name="Ichikawa N."/>
        </authorList>
    </citation>
    <scope>NUCLEOTIDE SEQUENCE [LARGE SCALE GENOMIC DNA]</scope>
    <source>
        <strain evidence="5 6">NBRC 105050</strain>
    </source>
</reference>
<evidence type="ECO:0000313" key="6">
    <source>
        <dbReference type="Proteomes" id="UP000321635"/>
    </source>
</evidence>
<dbReference type="CDD" id="cd00555">
    <property type="entry name" value="Maf"/>
    <property type="match status" value="1"/>
</dbReference>
<proteinExistence type="inferred from homology"/>
<feature type="site" description="Important for substrate specificity" evidence="4">
    <location>
        <position position="177"/>
    </location>
</feature>
<dbReference type="GO" id="GO:0036218">
    <property type="term" value="F:dTTP diphosphatase activity"/>
    <property type="evidence" value="ECO:0007669"/>
    <property type="project" value="RHEA"/>
</dbReference>
<keyword evidence="3 4" id="KW-0546">Nucleotide metabolism</keyword>
<dbReference type="HAMAP" id="MF_00528">
    <property type="entry name" value="Maf"/>
    <property type="match status" value="1"/>
</dbReference>
<comment type="caution">
    <text evidence="4">Lacks conserved residue(s) required for the propagation of feature annotation.</text>
</comment>
<dbReference type="STRING" id="1120919.GCA_000429165_00863"/>
<dbReference type="SUPFAM" id="SSF52972">
    <property type="entry name" value="ITPase-like"/>
    <property type="match status" value="1"/>
</dbReference>
<dbReference type="GO" id="GO:0036221">
    <property type="term" value="F:UTP diphosphatase activity"/>
    <property type="evidence" value="ECO:0007669"/>
    <property type="project" value="RHEA"/>
</dbReference>
<dbReference type="PANTHER" id="PTHR43213">
    <property type="entry name" value="BIFUNCTIONAL DTTP/UTP PYROPHOSPHATASE/METHYLTRANSFERASE PROTEIN-RELATED"/>
    <property type="match status" value="1"/>
</dbReference>
<comment type="catalytic activity">
    <reaction evidence="4">
        <text>dTTP + H2O = dTMP + diphosphate + H(+)</text>
        <dbReference type="Rhea" id="RHEA:28534"/>
        <dbReference type="ChEBI" id="CHEBI:15377"/>
        <dbReference type="ChEBI" id="CHEBI:15378"/>
        <dbReference type="ChEBI" id="CHEBI:33019"/>
        <dbReference type="ChEBI" id="CHEBI:37568"/>
        <dbReference type="ChEBI" id="CHEBI:63528"/>
        <dbReference type="EC" id="3.6.1.9"/>
    </reaction>
</comment>
<feature type="site" description="Important for substrate specificity" evidence="4">
    <location>
        <position position="30"/>
    </location>
</feature>
<dbReference type="NCBIfam" id="TIGR00172">
    <property type="entry name" value="maf"/>
    <property type="match status" value="1"/>
</dbReference>
<comment type="catalytic activity">
    <reaction evidence="4">
        <text>UTP + H2O = UMP + diphosphate + H(+)</text>
        <dbReference type="Rhea" id="RHEA:29395"/>
        <dbReference type="ChEBI" id="CHEBI:15377"/>
        <dbReference type="ChEBI" id="CHEBI:15378"/>
        <dbReference type="ChEBI" id="CHEBI:33019"/>
        <dbReference type="ChEBI" id="CHEBI:46398"/>
        <dbReference type="ChEBI" id="CHEBI:57865"/>
        <dbReference type="EC" id="3.6.1.9"/>
    </reaction>
</comment>
<dbReference type="AlphaFoldDB" id="A0A511X7N1"/>
<comment type="similarity">
    <text evidence="4">Belongs to the Maf family. YhdE subfamily.</text>
</comment>
<dbReference type="Pfam" id="PF02545">
    <property type="entry name" value="Maf"/>
    <property type="match status" value="1"/>
</dbReference>
<dbReference type="PANTHER" id="PTHR43213:SF5">
    <property type="entry name" value="BIFUNCTIONAL DTTP_UTP PYROPHOSPHATASE_METHYLTRANSFERASE PROTEIN-RELATED"/>
    <property type="match status" value="1"/>
</dbReference>
<evidence type="ECO:0000256" key="2">
    <source>
        <dbReference type="ARBA" id="ARBA00022801"/>
    </source>
</evidence>